<sequence length="67" mass="7277">MAKEVKKLQDKIAVPMAAIARLLGQQIFRNTSQLPQDIQNGIAWTIDATELANGKVLEGVSRVESGD</sequence>
<gene>
    <name evidence="1" type="ORF">RCO7_03238</name>
</gene>
<keyword evidence="2" id="KW-1185">Reference proteome</keyword>
<dbReference type="EMBL" id="FJUW01000053">
    <property type="protein sequence ID" value="CZT10133.1"/>
    <property type="molecule type" value="Genomic_DNA"/>
</dbReference>
<proteinExistence type="predicted"/>
<protein>
    <submittedName>
        <fullName evidence="1">Uncharacterized protein</fullName>
    </submittedName>
</protein>
<dbReference type="AlphaFoldDB" id="A0A1E1LHY7"/>
<dbReference type="Proteomes" id="UP000178129">
    <property type="component" value="Unassembled WGS sequence"/>
</dbReference>
<evidence type="ECO:0000313" key="2">
    <source>
        <dbReference type="Proteomes" id="UP000178129"/>
    </source>
</evidence>
<evidence type="ECO:0000313" key="1">
    <source>
        <dbReference type="EMBL" id="CZT10133.1"/>
    </source>
</evidence>
<accession>A0A1E1LHY7</accession>
<reference evidence="2" key="1">
    <citation type="submission" date="2016-03" db="EMBL/GenBank/DDBJ databases">
        <authorList>
            <person name="Ploux O."/>
        </authorList>
    </citation>
    <scope>NUCLEOTIDE SEQUENCE [LARGE SCALE GENOMIC DNA]</scope>
    <source>
        <strain evidence="2">UK7</strain>
    </source>
</reference>
<organism evidence="1 2">
    <name type="scientific">Rhynchosporium graminicola</name>
    <dbReference type="NCBI Taxonomy" id="2792576"/>
    <lineage>
        <taxon>Eukaryota</taxon>
        <taxon>Fungi</taxon>
        <taxon>Dikarya</taxon>
        <taxon>Ascomycota</taxon>
        <taxon>Pezizomycotina</taxon>
        <taxon>Leotiomycetes</taxon>
        <taxon>Helotiales</taxon>
        <taxon>Ploettnerulaceae</taxon>
        <taxon>Rhynchosporium</taxon>
    </lineage>
</organism>
<dbReference type="InParanoid" id="A0A1E1LHY7"/>
<comment type="caution">
    <text evidence="1">The sequence shown here is derived from an EMBL/GenBank/DDBJ whole genome shotgun (WGS) entry which is preliminary data.</text>
</comment>
<name>A0A1E1LHY7_9HELO</name>